<dbReference type="InterPro" id="IPR036390">
    <property type="entry name" value="WH_DNA-bd_sf"/>
</dbReference>
<evidence type="ECO:0000313" key="4">
    <source>
        <dbReference type="EMBL" id="PIS40136.1"/>
    </source>
</evidence>
<dbReference type="AlphaFoldDB" id="A0A2H0YNY5"/>
<dbReference type="InterPro" id="IPR036388">
    <property type="entry name" value="WH-like_DNA-bd_sf"/>
</dbReference>
<reference evidence="5" key="1">
    <citation type="submission" date="2017-09" db="EMBL/GenBank/DDBJ databases">
        <title>Depth-based differentiation of microbial function through sediment-hosted aquifers and enrichment of novel symbionts in the deep terrestrial subsurface.</title>
        <authorList>
            <person name="Probst A.J."/>
            <person name="Ladd B."/>
            <person name="Jarett J.K."/>
            <person name="Geller-Mcgrath D.E."/>
            <person name="Sieber C.M.K."/>
            <person name="Emerson J.B."/>
            <person name="Anantharaman K."/>
            <person name="Thomas B.C."/>
            <person name="Malmstrom R."/>
            <person name="Stieglmeier M."/>
            <person name="Klingl A."/>
            <person name="Woyke T."/>
            <person name="Ryan C.M."/>
            <person name="Banfield J.F."/>
        </authorList>
    </citation>
    <scope>NUCLEOTIDE SEQUENCE [LARGE SCALE GENOMIC DNA]</scope>
</reference>
<evidence type="ECO:0000259" key="3">
    <source>
        <dbReference type="SMART" id="SM00420"/>
    </source>
</evidence>
<proteinExistence type="predicted"/>
<organism evidence="4 5">
    <name type="scientific">Candidatus Nealsonbacteria bacterium CG08_land_8_20_14_0_20_36_22</name>
    <dbReference type="NCBI Taxonomy" id="1974704"/>
    <lineage>
        <taxon>Bacteria</taxon>
        <taxon>Candidatus Nealsoniibacteriota</taxon>
    </lineage>
</organism>
<dbReference type="Proteomes" id="UP000231472">
    <property type="component" value="Unassembled WGS sequence"/>
</dbReference>
<dbReference type="Gene3D" id="1.10.10.10">
    <property type="entry name" value="Winged helix-like DNA-binding domain superfamily/Winged helix DNA-binding domain"/>
    <property type="match status" value="1"/>
</dbReference>
<gene>
    <name evidence="4" type="ORF">COT32_01365</name>
</gene>
<sequence>MDKQKIIELTNKLYKQTLLFPKKEPLRYKMRETADNILAELTVWEISHSSNPRRLSIEKEFEVLKSYFNVAKWQNWVSFFDLLKIEEEYDKIKGELFFAETKAKPSGEQFSLEPRKKKILEILKEKEKIQVWEVKKILPNVSKRTLRRDFEFLLKQGIVERIGERNETFYKIKVGQSVLPQCPTLK</sequence>
<dbReference type="SUPFAM" id="SSF46785">
    <property type="entry name" value="Winged helix' DNA-binding domain"/>
    <property type="match status" value="1"/>
</dbReference>
<name>A0A2H0YNY5_9BACT</name>
<dbReference type="GO" id="GO:0003700">
    <property type="term" value="F:DNA-binding transcription factor activity"/>
    <property type="evidence" value="ECO:0007669"/>
    <property type="project" value="InterPro"/>
</dbReference>
<accession>A0A2H0YNY5</accession>
<protein>
    <recommendedName>
        <fullName evidence="3">HTH deoR-type domain-containing protein</fullName>
    </recommendedName>
</protein>
<dbReference type="EMBL" id="PEYC01000026">
    <property type="protein sequence ID" value="PIS40136.1"/>
    <property type="molecule type" value="Genomic_DNA"/>
</dbReference>
<keyword evidence="2" id="KW-0804">Transcription</keyword>
<comment type="caution">
    <text evidence="4">The sequence shown here is derived from an EMBL/GenBank/DDBJ whole genome shotgun (WGS) entry which is preliminary data.</text>
</comment>
<keyword evidence="1" id="KW-0805">Transcription regulation</keyword>
<evidence type="ECO:0000313" key="5">
    <source>
        <dbReference type="Proteomes" id="UP000231472"/>
    </source>
</evidence>
<feature type="domain" description="HTH deoR-type" evidence="3">
    <location>
        <begin position="115"/>
        <end position="168"/>
    </location>
</feature>
<evidence type="ECO:0000256" key="1">
    <source>
        <dbReference type="ARBA" id="ARBA00023015"/>
    </source>
</evidence>
<evidence type="ECO:0000256" key="2">
    <source>
        <dbReference type="ARBA" id="ARBA00023163"/>
    </source>
</evidence>
<dbReference type="InterPro" id="IPR001034">
    <property type="entry name" value="DeoR_HTH"/>
</dbReference>
<dbReference type="SMART" id="SM00420">
    <property type="entry name" value="HTH_DEOR"/>
    <property type="match status" value="1"/>
</dbReference>
<dbReference type="Pfam" id="PF08220">
    <property type="entry name" value="HTH_DeoR"/>
    <property type="match status" value="1"/>
</dbReference>